<dbReference type="Proteomes" id="UP000308267">
    <property type="component" value="Unassembled WGS sequence"/>
</dbReference>
<keyword evidence="10" id="KW-1185">Reference proteome</keyword>
<dbReference type="OrthoDB" id="271628at2759"/>
<dbReference type="InterPro" id="IPR048994">
    <property type="entry name" value="PH-GRAM_MTMR6-9"/>
</dbReference>
<evidence type="ECO:0000256" key="2">
    <source>
        <dbReference type="ARBA" id="ARBA00004496"/>
    </source>
</evidence>
<dbReference type="PROSITE" id="PS51339">
    <property type="entry name" value="PPASE_MYOTUBULARIN"/>
    <property type="match status" value="1"/>
</dbReference>
<evidence type="ECO:0000313" key="10">
    <source>
        <dbReference type="Proteomes" id="UP000308267"/>
    </source>
</evidence>
<dbReference type="InterPro" id="IPR011993">
    <property type="entry name" value="PH-like_dom_sf"/>
</dbReference>
<dbReference type="SUPFAM" id="SSF57903">
    <property type="entry name" value="FYVE/PHD zinc finger"/>
    <property type="match status" value="1"/>
</dbReference>
<dbReference type="Pfam" id="PF21098">
    <property type="entry name" value="PH-GRAM_MTMR6-like"/>
    <property type="match status" value="1"/>
</dbReference>
<name>A0A4S2LGD1_OPIFE</name>
<dbReference type="InterPro" id="IPR000387">
    <property type="entry name" value="Tyr_Pase_dom"/>
</dbReference>
<keyword evidence="4" id="KW-0963">Cytoplasm</keyword>
<evidence type="ECO:0000313" key="9">
    <source>
        <dbReference type="EMBL" id="TGZ62622.1"/>
    </source>
</evidence>
<dbReference type="SUPFAM" id="SSF50729">
    <property type="entry name" value="PH domain-like"/>
    <property type="match status" value="1"/>
</dbReference>
<evidence type="ECO:0000259" key="8">
    <source>
        <dbReference type="PROSITE" id="PS51339"/>
    </source>
</evidence>
<dbReference type="InterPro" id="IPR030564">
    <property type="entry name" value="Myotubularin"/>
</dbReference>
<dbReference type="InterPro" id="IPR010569">
    <property type="entry name" value="Myotubularin-like_Pase_dom"/>
</dbReference>
<dbReference type="AlphaFoldDB" id="A0A4S2LGD1"/>
<evidence type="ECO:0000256" key="3">
    <source>
        <dbReference type="ARBA" id="ARBA00007471"/>
    </source>
</evidence>
<dbReference type="InterPro" id="IPR013083">
    <property type="entry name" value="Znf_RING/FYVE/PHD"/>
</dbReference>
<dbReference type="GO" id="GO:0005737">
    <property type="term" value="C:cytoplasm"/>
    <property type="evidence" value="ECO:0007669"/>
    <property type="project" value="UniProtKB-SubCell"/>
</dbReference>
<dbReference type="Gene3D" id="3.30.40.10">
    <property type="entry name" value="Zinc/RING finger domain, C3HC4 (zinc finger)"/>
    <property type="match status" value="1"/>
</dbReference>
<evidence type="ECO:0000259" key="7">
    <source>
        <dbReference type="PROSITE" id="PS50056"/>
    </source>
</evidence>
<feature type="domain" description="Myotubularin phosphatase" evidence="8">
    <location>
        <begin position="124"/>
        <end position="541"/>
    </location>
</feature>
<reference evidence="9 10" key="1">
    <citation type="journal article" date="2019" name="BMC Genomics">
        <title>New insights from Opisthorchis felineus genome: update on genomics of the epidemiologically important liver flukes.</title>
        <authorList>
            <person name="Ershov N.I."/>
            <person name="Mordvinov V.A."/>
            <person name="Prokhortchouk E.B."/>
            <person name="Pakharukova M.Y."/>
            <person name="Gunbin K.V."/>
            <person name="Ustyantsev K."/>
            <person name="Genaev M.A."/>
            <person name="Blinov A.G."/>
            <person name="Mazur A."/>
            <person name="Boulygina E."/>
            <person name="Tsygankova S."/>
            <person name="Khrameeva E."/>
            <person name="Chekanov N."/>
            <person name="Fan G."/>
            <person name="Xiao A."/>
            <person name="Zhang H."/>
            <person name="Xu X."/>
            <person name="Yang H."/>
            <person name="Solovyev V."/>
            <person name="Lee S.M."/>
            <person name="Liu X."/>
            <person name="Afonnikov D.A."/>
            <person name="Skryabin K.G."/>
        </authorList>
    </citation>
    <scope>NUCLEOTIDE SEQUENCE [LARGE SCALE GENOMIC DNA]</scope>
    <source>
        <strain evidence="9">AK-0245</strain>
        <tissue evidence="9">Whole organism</tissue>
    </source>
</reference>
<dbReference type="PROSITE" id="PS50056">
    <property type="entry name" value="TYR_PHOSPHATASE_2"/>
    <property type="match status" value="1"/>
</dbReference>
<accession>A0A4S2LGD1</accession>
<feature type="binding site" evidence="6">
    <location>
        <begin position="273"/>
        <end position="274"/>
    </location>
    <ligand>
        <name>substrate</name>
    </ligand>
</feature>
<evidence type="ECO:0000256" key="1">
    <source>
        <dbReference type="ARBA" id="ARBA00004184"/>
    </source>
</evidence>
<dbReference type="Gene3D" id="2.30.29.30">
    <property type="entry name" value="Pleckstrin-homology domain (PH domain)/Phosphotyrosine-binding domain (PTB)"/>
    <property type="match status" value="1"/>
</dbReference>
<gene>
    <name evidence="9" type="ORF">CRM22_007304</name>
</gene>
<comment type="similarity">
    <text evidence="3">Belongs to the protein-tyrosine phosphatase family. Non-receptor class myotubularin subfamily.</text>
</comment>
<evidence type="ECO:0000256" key="5">
    <source>
        <dbReference type="PIRSR" id="PIRSR630564-1"/>
    </source>
</evidence>
<dbReference type="STRING" id="147828.A0A4S2LGD1"/>
<feature type="domain" description="Tyrosine specific protein phosphatases" evidence="7">
    <location>
        <begin position="305"/>
        <end position="348"/>
    </location>
</feature>
<dbReference type="CDD" id="cd00065">
    <property type="entry name" value="FYVE_like_SF"/>
    <property type="match status" value="1"/>
</dbReference>
<feature type="active site" description="Phosphocysteine intermediate" evidence="5">
    <location>
        <position position="335"/>
    </location>
</feature>
<comment type="caution">
    <text evidence="9">The sequence shown here is derived from an EMBL/GenBank/DDBJ whole genome shotgun (WGS) entry which is preliminary data.</text>
</comment>
<dbReference type="InterPro" id="IPR011011">
    <property type="entry name" value="Znf_FYVE_PHD"/>
</dbReference>
<dbReference type="InterPro" id="IPR016130">
    <property type="entry name" value="Tyr_Pase_AS"/>
</dbReference>
<dbReference type="GO" id="GO:0046856">
    <property type="term" value="P:phosphatidylinositol dephosphorylation"/>
    <property type="evidence" value="ECO:0007669"/>
    <property type="project" value="TreeGrafter"/>
</dbReference>
<evidence type="ECO:0000256" key="4">
    <source>
        <dbReference type="ARBA" id="ARBA00022490"/>
    </source>
</evidence>
<proteinExistence type="inferred from homology"/>
<dbReference type="GO" id="GO:0012505">
    <property type="term" value="C:endomembrane system"/>
    <property type="evidence" value="ECO:0007669"/>
    <property type="project" value="UniProtKB-SubCell"/>
</dbReference>
<protein>
    <submittedName>
        <fullName evidence="9">Uncharacterized protein</fullName>
    </submittedName>
</protein>
<evidence type="ECO:0000256" key="6">
    <source>
        <dbReference type="PIRSR" id="PIRSR630564-2"/>
    </source>
</evidence>
<dbReference type="GO" id="GO:0004438">
    <property type="term" value="F:phosphatidylinositol-3-phosphate phosphatase activity"/>
    <property type="evidence" value="ECO:0007669"/>
    <property type="project" value="TreeGrafter"/>
</dbReference>
<dbReference type="PANTHER" id="PTHR10807:SF8">
    <property type="entry name" value="PHOSPHATIDYLINOSITOL-3-PHOSPHATE PHOSPHATASE"/>
    <property type="match status" value="1"/>
</dbReference>
<organism evidence="9 10">
    <name type="scientific">Opisthorchis felineus</name>
    <dbReference type="NCBI Taxonomy" id="147828"/>
    <lineage>
        <taxon>Eukaryota</taxon>
        <taxon>Metazoa</taxon>
        <taxon>Spiralia</taxon>
        <taxon>Lophotrochozoa</taxon>
        <taxon>Platyhelminthes</taxon>
        <taxon>Trematoda</taxon>
        <taxon>Digenea</taxon>
        <taxon>Opisthorchiida</taxon>
        <taxon>Opisthorchiata</taxon>
        <taxon>Opisthorchiidae</taxon>
        <taxon>Opisthorchis</taxon>
    </lineage>
</organism>
<dbReference type="Pfam" id="PF06602">
    <property type="entry name" value="Myotub-related"/>
    <property type="match status" value="1"/>
</dbReference>
<sequence>MDRLRLTQVNDVFYLDPFDGKVHVRGTLHLTLTHIFFVGVSRKQEVWLNTRLIASVERLPLNTGGAPLVIRGKNFRIIHLVIPRERDCHDVYTTVQQLRSIEHVTELPCFRLLPAGCYWDRADGWTTFDMQTQFERFGLPNAAWTLTDINRDFQICDTYPTVLSVPATVSRAMLHASARFRSRGRFPVLTYLHPNGQSALCRSSQPLAGFASKCIDDQLLLEAIRLANPNQSPLYVVDARPALNALTNRAQGKGYEDVTVYRNIVIQFFDIENIHVVRGSLEKLLKVIQEPALSVDAYISGLDKAGWFRHLRAILEAAFFVATRLNEGSSVLVHCSDGWDRTAQVCALAQIILDPYYRTIVGLEALIKKEWLAFGHKFSHRNALTTTSDPREASPIFTLFLDCVRHLCELCPTKFEYNSDVLCLLHDESYAANYGTFVGCSEKERCDLKIPVTTYSIWPLISHKRGEFMNPYYAHSEHYTRRSSLGTGSCALANNASDGWIPTGIELTCTGETNNSHRHAVDMLPSFVLAPQLFRLWYGLFLRWEWRLPKPDRLYVETMSDFIRGKHTLTSHRRLLEARIHQLCQLLGRSPDDYPLSPLPDLTKREESDFNFDVLQTFCLGQPDHSSDDAVVMNNGTVAVDSKEHTNETEDDLASIPVPSTQQIQAELDSVSVDWTNLLRRDIPCTSCGTLLVLADSMAHCHRCGTSVCSRCIVFKPRNIPGLWSPLLRTAWLCERCSTDPIIAKAKHFTQAIPSLPGSLGENSHPLH</sequence>
<dbReference type="EMBL" id="SJOL01007418">
    <property type="protein sequence ID" value="TGZ62622.1"/>
    <property type="molecule type" value="Genomic_DNA"/>
</dbReference>
<feature type="binding site" evidence="6">
    <location>
        <begin position="335"/>
        <end position="341"/>
    </location>
    <ligand>
        <name>substrate</name>
    </ligand>
</feature>
<dbReference type="PROSITE" id="PS00383">
    <property type="entry name" value="TYR_PHOSPHATASE_1"/>
    <property type="match status" value="1"/>
</dbReference>
<comment type="subcellular location">
    <subcellularLocation>
        <location evidence="2">Cytoplasm</location>
    </subcellularLocation>
    <subcellularLocation>
        <location evidence="1">Endomembrane system</location>
        <topology evidence="1">Peripheral membrane protein</topology>
    </subcellularLocation>
</comment>
<dbReference type="PANTHER" id="PTHR10807">
    <property type="entry name" value="MYOTUBULARIN-RELATED"/>
    <property type="match status" value="1"/>
</dbReference>
<dbReference type="Gene3D" id="3.90.190.10">
    <property type="entry name" value="Protein tyrosine phosphatase superfamily"/>
    <property type="match status" value="1"/>
</dbReference>
<dbReference type="SUPFAM" id="SSF52799">
    <property type="entry name" value="(Phosphotyrosine protein) phosphatases II"/>
    <property type="match status" value="1"/>
</dbReference>
<dbReference type="GO" id="GO:0106018">
    <property type="term" value="F:phosphatidylinositol-3,5-bisphosphate phosphatase activity"/>
    <property type="evidence" value="ECO:0007669"/>
    <property type="project" value="TreeGrafter"/>
</dbReference>
<dbReference type="InterPro" id="IPR029021">
    <property type="entry name" value="Prot-tyrosine_phosphatase-like"/>
</dbReference>